<dbReference type="InterPro" id="IPR012349">
    <property type="entry name" value="Split_barrel_FMN-bd"/>
</dbReference>
<organism evidence="5 6">
    <name type="scientific">Methylotenera mobilis (strain JLW8 / ATCC BAA-1282 / DSM 17540)</name>
    <dbReference type="NCBI Taxonomy" id="583345"/>
    <lineage>
        <taxon>Bacteria</taxon>
        <taxon>Pseudomonadati</taxon>
        <taxon>Pseudomonadota</taxon>
        <taxon>Betaproteobacteria</taxon>
        <taxon>Nitrosomonadales</taxon>
        <taxon>Methylophilaceae</taxon>
        <taxon>Methylotenera</taxon>
    </lineage>
</organism>
<proteinExistence type="inferred from homology"/>
<evidence type="ECO:0000256" key="1">
    <source>
        <dbReference type="ARBA" id="ARBA00001917"/>
    </source>
</evidence>
<feature type="domain" description="Flavin reductase like" evidence="4">
    <location>
        <begin position="11"/>
        <end position="163"/>
    </location>
</feature>
<comment type="cofactor">
    <cofactor evidence="1">
        <name>FMN</name>
        <dbReference type="ChEBI" id="CHEBI:58210"/>
    </cofactor>
</comment>
<dbReference type="InterPro" id="IPR052174">
    <property type="entry name" value="Flavoredoxin"/>
</dbReference>
<dbReference type="RefSeq" id="WP_015831612.1">
    <property type="nucleotide sequence ID" value="NC_012968.1"/>
</dbReference>
<reference evidence="6" key="1">
    <citation type="submission" date="2009-07" db="EMBL/GenBank/DDBJ databases">
        <title>Complete sequence of Methylotenera mobilis JLW8.</title>
        <authorList>
            <consortium name="US DOE Joint Genome Institute"/>
            <person name="Lucas S."/>
            <person name="Copeland A."/>
            <person name="Lapidus A."/>
            <person name="Glavina del Rio T."/>
            <person name="Tice H."/>
            <person name="Bruce D."/>
            <person name="Goodwin L."/>
            <person name="Pitluck S."/>
            <person name="LaButti K.M."/>
            <person name="Clum A."/>
            <person name="Larimer F."/>
            <person name="Land M."/>
            <person name="Hauser L."/>
            <person name="Kyrpides N."/>
            <person name="Mikhailova N."/>
            <person name="Kayluzhnaya M."/>
            <person name="Chistoserdova L."/>
        </authorList>
    </citation>
    <scope>NUCLEOTIDE SEQUENCE [LARGE SCALE GENOMIC DNA]</scope>
    <source>
        <strain evidence="6">JLW8 / ATCC BAA-1282 / DSM 17540</strain>
    </source>
</reference>
<dbReference type="Gene3D" id="2.30.110.10">
    <property type="entry name" value="Electron Transport, Fmn-binding Protein, Chain A"/>
    <property type="match status" value="1"/>
</dbReference>
<keyword evidence="6" id="KW-1185">Reference proteome</keyword>
<dbReference type="GO" id="GO:0016646">
    <property type="term" value="F:oxidoreductase activity, acting on the CH-NH group of donors, NAD or NADP as acceptor"/>
    <property type="evidence" value="ECO:0007669"/>
    <property type="project" value="UniProtKB-ARBA"/>
</dbReference>
<dbReference type="PANTHER" id="PTHR43567">
    <property type="entry name" value="FLAVOREDOXIN-RELATED-RELATED"/>
    <property type="match status" value="1"/>
</dbReference>
<evidence type="ECO:0000256" key="3">
    <source>
        <dbReference type="ARBA" id="ARBA00038054"/>
    </source>
</evidence>
<dbReference type="OrthoDB" id="9792436at2"/>
<dbReference type="STRING" id="583345.Mmol_0665"/>
<evidence type="ECO:0000313" key="6">
    <source>
        <dbReference type="Proteomes" id="UP000002742"/>
    </source>
</evidence>
<name>C6WUH6_METML</name>
<keyword evidence="2" id="KW-0285">Flavoprotein</keyword>
<dbReference type="SMART" id="SM00903">
    <property type="entry name" value="Flavin_Reduct"/>
    <property type="match status" value="1"/>
</dbReference>
<sequence length="192" mass="21053">MTSINLTQAYRLLNHGPTVLVSTRHGTQINVMAAAWNMPLDFDPPKIAIVIDKSTYTRELIEASGTFAINVPCRAQAEMVVRVGASSGRELLGKQPDNKFAAFDLPTFAASKIDAPLLEGCVAWLECKLIPEPHIQNTYDLFLVEVVAAHADERVFSDGRWHFEGFDDLRTIHHVAGGAFMAIGEAFTTRAG</sequence>
<evidence type="ECO:0000256" key="2">
    <source>
        <dbReference type="ARBA" id="ARBA00022630"/>
    </source>
</evidence>
<dbReference type="Proteomes" id="UP000002742">
    <property type="component" value="Chromosome"/>
</dbReference>
<dbReference type="KEGG" id="mmb:Mmol_0665"/>
<evidence type="ECO:0000259" key="4">
    <source>
        <dbReference type="SMART" id="SM00903"/>
    </source>
</evidence>
<dbReference type="SUPFAM" id="SSF50475">
    <property type="entry name" value="FMN-binding split barrel"/>
    <property type="match status" value="1"/>
</dbReference>
<dbReference type="AlphaFoldDB" id="C6WUH6"/>
<dbReference type="eggNOG" id="COG1853">
    <property type="taxonomic scope" value="Bacteria"/>
</dbReference>
<accession>C6WUH6</accession>
<gene>
    <name evidence="5" type="ordered locus">Mmol_0665</name>
</gene>
<dbReference type="HOGENOM" id="CLU_059021_5_4_4"/>
<reference evidence="5 6" key="2">
    <citation type="journal article" date="2011" name="J. Bacteriol.">
        <title>Genomes of three methylotrophs from a single niche uncover genetic and metabolic divergence of Methylophilaceae.</title>
        <authorList>
            <person name="Lapidus A."/>
            <person name="Clum A."/>
            <person name="Labutti K."/>
            <person name="Kaluzhnaya M.G."/>
            <person name="Lim S."/>
            <person name="Beck D.A."/>
            <person name="Glavina Del Rio T."/>
            <person name="Nolan M."/>
            <person name="Mavromatis K."/>
            <person name="Huntemann M."/>
            <person name="Lucas S."/>
            <person name="Lidstrom M.E."/>
            <person name="Ivanova N."/>
            <person name="Chistoserdova L."/>
        </authorList>
    </citation>
    <scope>NUCLEOTIDE SEQUENCE [LARGE SCALE GENOMIC DNA]</scope>
    <source>
        <strain evidence="6">JLW8 / ATCC BAA-1282 / DSM 17540</strain>
    </source>
</reference>
<dbReference type="PANTHER" id="PTHR43567:SF1">
    <property type="entry name" value="FLAVOREDOXIN"/>
    <property type="match status" value="1"/>
</dbReference>
<dbReference type="GO" id="GO:0010181">
    <property type="term" value="F:FMN binding"/>
    <property type="evidence" value="ECO:0007669"/>
    <property type="project" value="InterPro"/>
</dbReference>
<comment type="similarity">
    <text evidence="3">Belongs to the flavoredoxin family.</text>
</comment>
<evidence type="ECO:0000313" key="5">
    <source>
        <dbReference type="EMBL" id="ACT47575.1"/>
    </source>
</evidence>
<dbReference type="EMBL" id="CP001672">
    <property type="protein sequence ID" value="ACT47575.1"/>
    <property type="molecule type" value="Genomic_DNA"/>
</dbReference>
<dbReference type="Pfam" id="PF01613">
    <property type="entry name" value="Flavin_Reduct"/>
    <property type="match status" value="1"/>
</dbReference>
<dbReference type="InterPro" id="IPR002563">
    <property type="entry name" value="Flavin_Rdtase-like_dom"/>
</dbReference>
<protein>
    <submittedName>
        <fullName evidence="5">Flavin reductase domain protein FMN-binding</fullName>
    </submittedName>
</protein>